<keyword evidence="2" id="KW-1185">Reference proteome</keyword>
<accession>A0AAN8WIR2</accession>
<gene>
    <name evidence="1" type="ORF">SK128_022463</name>
</gene>
<evidence type="ECO:0000313" key="2">
    <source>
        <dbReference type="Proteomes" id="UP001381693"/>
    </source>
</evidence>
<dbReference type="Proteomes" id="UP001381693">
    <property type="component" value="Unassembled WGS sequence"/>
</dbReference>
<evidence type="ECO:0000313" key="1">
    <source>
        <dbReference type="EMBL" id="KAK7066796.1"/>
    </source>
</evidence>
<dbReference type="EMBL" id="JAXCGZ010019018">
    <property type="protein sequence ID" value="KAK7066796.1"/>
    <property type="molecule type" value="Genomic_DNA"/>
</dbReference>
<name>A0AAN8WIR2_HALRR</name>
<proteinExistence type="predicted"/>
<protein>
    <submittedName>
        <fullName evidence="1">Uncharacterized protein</fullName>
    </submittedName>
</protein>
<dbReference type="AlphaFoldDB" id="A0AAN8WIR2"/>
<organism evidence="1 2">
    <name type="scientific">Halocaridina rubra</name>
    <name type="common">Hawaiian red shrimp</name>
    <dbReference type="NCBI Taxonomy" id="373956"/>
    <lineage>
        <taxon>Eukaryota</taxon>
        <taxon>Metazoa</taxon>
        <taxon>Ecdysozoa</taxon>
        <taxon>Arthropoda</taxon>
        <taxon>Crustacea</taxon>
        <taxon>Multicrustacea</taxon>
        <taxon>Malacostraca</taxon>
        <taxon>Eumalacostraca</taxon>
        <taxon>Eucarida</taxon>
        <taxon>Decapoda</taxon>
        <taxon>Pleocyemata</taxon>
        <taxon>Caridea</taxon>
        <taxon>Atyoidea</taxon>
        <taxon>Atyidae</taxon>
        <taxon>Halocaridina</taxon>
    </lineage>
</organism>
<reference evidence="1 2" key="1">
    <citation type="submission" date="2023-11" db="EMBL/GenBank/DDBJ databases">
        <title>Halocaridina rubra genome assembly.</title>
        <authorList>
            <person name="Smith C."/>
        </authorList>
    </citation>
    <scope>NUCLEOTIDE SEQUENCE [LARGE SCALE GENOMIC DNA]</scope>
    <source>
        <strain evidence="1">EP-1</strain>
        <tissue evidence="1">Whole</tissue>
    </source>
</reference>
<sequence length="65" mass="7462">MYSESTCSHRGSSGSVRNFEALGRGFAPRHGLRLARAYTQEKNQYKCTHNPLYNFYFIANPTCQQ</sequence>
<comment type="caution">
    <text evidence="1">The sequence shown here is derived from an EMBL/GenBank/DDBJ whole genome shotgun (WGS) entry which is preliminary data.</text>
</comment>